<dbReference type="SUPFAM" id="SSF74788">
    <property type="entry name" value="Cullin repeat-like"/>
    <property type="match status" value="1"/>
</dbReference>
<name>A0A2K3PS59_TRIPR</name>
<evidence type="ECO:0000256" key="1">
    <source>
        <dbReference type="ARBA" id="ARBA00006756"/>
    </source>
</evidence>
<dbReference type="ExpressionAtlas" id="A0A2K3PS59">
    <property type="expression patterns" value="baseline"/>
</dbReference>
<evidence type="ECO:0000256" key="2">
    <source>
        <dbReference type="ARBA" id="ARBA00022448"/>
    </source>
</evidence>
<comment type="function">
    <text evidence="3">Component of the exocyst complex.</text>
</comment>
<dbReference type="InterPro" id="IPR004140">
    <property type="entry name" value="Exo70"/>
</dbReference>
<sequence length="323" mass="37268">MECLVESLSRLGFKKLSVEDLQMLSWKEIEDEIERWIKASNLALKILLPAECKPCDCVFFGFFSTADLSFTDVCRESTLQLLNFRDAIAIESQSPERLPRVLNMFETMRDHLIPEIESMFRDQSSGLLRSKATTVWKILGEAIRGELHPITSYMINYLCAASRSRKTLEQVFEGDYGDPLKEYPEIEDRVHSYSNLSGQMGLIIWLLESKLIAESKLHNRLTDLSLRFLIRNVEYIVQKAKECELGTILGDDWFKNQATQFNQEIKQKEEELLSKKKTQKEEEIIRILGPNQSFGRGSSDLMGRPPLISNVMSRRQERSDNAD</sequence>
<dbReference type="STRING" id="57577.A0A2K3PS59"/>
<keyword evidence="2 3" id="KW-0813">Transport</keyword>
<dbReference type="InterPro" id="IPR046364">
    <property type="entry name" value="Exo70_C"/>
</dbReference>
<feature type="compositionally biased region" description="Basic and acidic residues" evidence="4">
    <location>
        <begin position="314"/>
        <end position="323"/>
    </location>
</feature>
<dbReference type="PANTHER" id="PTHR12542:SF96">
    <property type="entry name" value="EXOCYST COMPLEX COMPONENT EXO70B1"/>
    <property type="match status" value="1"/>
</dbReference>
<feature type="region of interest" description="Disordered" evidence="4">
    <location>
        <begin position="294"/>
        <end position="323"/>
    </location>
</feature>
<proteinExistence type="inferred from homology"/>
<evidence type="ECO:0000256" key="3">
    <source>
        <dbReference type="RuleBase" id="RU365026"/>
    </source>
</evidence>
<dbReference type="GO" id="GO:0015031">
    <property type="term" value="P:protein transport"/>
    <property type="evidence" value="ECO:0007669"/>
    <property type="project" value="UniProtKB-KW"/>
</dbReference>
<dbReference type="AlphaFoldDB" id="A0A2K3PS59"/>
<dbReference type="Proteomes" id="UP000236291">
    <property type="component" value="Unassembled WGS sequence"/>
</dbReference>
<gene>
    <name evidence="6" type="ORF">L195_g014882</name>
</gene>
<reference evidence="6 7" key="1">
    <citation type="journal article" date="2014" name="Am. J. Bot.">
        <title>Genome assembly and annotation for red clover (Trifolium pratense; Fabaceae).</title>
        <authorList>
            <person name="Istvanek J."/>
            <person name="Jaros M."/>
            <person name="Krenek A."/>
            <person name="Repkova J."/>
        </authorList>
    </citation>
    <scope>NUCLEOTIDE SEQUENCE [LARGE SCALE GENOMIC DNA]</scope>
    <source>
        <strain evidence="7">cv. Tatra</strain>
        <tissue evidence="6">Young leaves</tissue>
    </source>
</reference>
<organism evidence="6 7">
    <name type="scientific">Trifolium pratense</name>
    <name type="common">Red clover</name>
    <dbReference type="NCBI Taxonomy" id="57577"/>
    <lineage>
        <taxon>Eukaryota</taxon>
        <taxon>Viridiplantae</taxon>
        <taxon>Streptophyta</taxon>
        <taxon>Embryophyta</taxon>
        <taxon>Tracheophyta</taxon>
        <taxon>Spermatophyta</taxon>
        <taxon>Magnoliopsida</taxon>
        <taxon>eudicotyledons</taxon>
        <taxon>Gunneridae</taxon>
        <taxon>Pentapetalae</taxon>
        <taxon>rosids</taxon>
        <taxon>fabids</taxon>
        <taxon>Fabales</taxon>
        <taxon>Fabaceae</taxon>
        <taxon>Papilionoideae</taxon>
        <taxon>50 kb inversion clade</taxon>
        <taxon>NPAAA clade</taxon>
        <taxon>Hologalegina</taxon>
        <taxon>IRL clade</taxon>
        <taxon>Trifolieae</taxon>
        <taxon>Trifolium</taxon>
    </lineage>
</organism>
<dbReference type="GO" id="GO:0006887">
    <property type="term" value="P:exocytosis"/>
    <property type="evidence" value="ECO:0007669"/>
    <property type="project" value="UniProtKB-KW"/>
</dbReference>
<dbReference type="GO" id="GO:0005546">
    <property type="term" value="F:phosphatidylinositol-4,5-bisphosphate binding"/>
    <property type="evidence" value="ECO:0007669"/>
    <property type="project" value="InterPro"/>
</dbReference>
<protein>
    <recommendedName>
        <fullName evidence="3">Exocyst subunit Exo70 family protein</fullName>
    </recommendedName>
</protein>
<evidence type="ECO:0000313" key="6">
    <source>
        <dbReference type="EMBL" id="PNY18125.1"/>
    </source>
</evidence>
<dbReference type="GO" id="GO:0000145">
    <property type="term" value="C:exocyst"/>
    <property type="evidence" value="ECO:0007669"/>
    <property type="project" value="InterPro"/>
</dbReference>
<dbReference type="Pfam" id="PF03081">
    <property type="entry name" value="Exo70_C"/>
    <property type="match status" value="1"/>
</dbReference>
<dbReference type="InterPro" id="IPR016159">
    <property type="entry name" value="Cullin_repeat-like_dom_sf"/>
</dbReference>
<evidence type="ECO:0000256" key="4">
    <source>
        <dbReference type="SAM" id="MobiDB-lite"/>
    </source>
</evidence>
<dbReference type="Gene3D" id="1.20.1280.170">
    <property type="entry name" value="Exocyst complex component Exo70"/>
    <property type="match status" value="2"/>
</dbReference>
<reference evidence="6 7" key="2">
    <citation type="journal article" date="2017" name="Front. Plant Sci.">
        <title>Gene Classification and Mining of Molecular Markers Useful in Red Clover (Trifolium pratense) Breeding.</title>
        <authorList>
            <person name="Istvanek J."/>
            <person name="Dluhosova J."/>
            <person name="Dluhos P."/>
            <person name="Patkova L."/>
            <person name="Nedelnik J."/>
            <person name="Repkova J."/>
        </authorList>
    </citation>
    <scope>NUCLEOTIDE SEQUENCE [LARGE SCALE GENOMIC DNA]</scope>
    <source>
        <strain evidence="7">cv. Tatra</strain>
        <tissue evidence="6">Young leaves</tissue>
    </source>
</reference>
<evidence type="ECO:0000313" key="7">
    <source>
        <dbReference type="Proteomes" id="UP000236291"/>
    </source>
</evidence>
<comment type="caution">
    <text evidence="6">The sequence shown here is derived from an EMBL/GenBank/DDBJ whole genome shotgun (WGS) entry which is preliminary data.</text>
</comment>
<keyword evidence="3" id="KW-0653">Protein transport</keyword>
<feature type="domain" description="Exocyst complex subunit Exo70 C-terminal" evidence="5">
    <location>
        <begin position="145"/>
        <end position="268"/>
    </location>
</feature>
<evidence type="ECO:0000259" key="5">
    <source>
        <dbReference type="Pfam" id="PF03081"/>
    </source>
</evidence>
<comment type="similarity">
    <text evidence="1 3">Belongs to the EXO70 family.</text>
</comment>
<dbReference type="PANTHER" id="PTHR12542">
    <property type="entry name" value="EXOCYST COMPLEX PROTEIN EXO70"/>
    <property type="match status" value="1"/>
</dbReference>
<keyword evidence="3" id="KW-0268">Exocytosis</keyword>
<accession>A0A2K3PS59</accession>
<dbReference type="EMBL" id="ASHM01009979">
    <property type="protein sequence ID" value="PNY18125.1"/>
    <property type="molecule type" value="Genomic_DNA"/>
</dbReference>